<dbReference type="EMBL" id="AYSV01000036">
    <property type="protein sequence ID" value="ETD72681.1"/>
    <property type="molecule type" value="Genomic_DNA"/>
</dbReference>
<name>V8G990_9BURK</name>
<dbReference type="Proteomes" id="UP000018766">
    <property type="component" value="Unassembled WGS sequence"/>
</dbReference>
<comment type="caution">
    <text evidence="1">The sequence shown here is derived from an EMBL/GenBank/DDBJ whole genome shotgun (WGS) entry which is preliminary data.</text>
</comment>
<reference evidence="1 2" key="1">
    <citation type="submission" date="2013-11" db="EMBL/GenBank/DDBJ databases">
        <title>Genomic analysis of Pelistega sp. HM-7.</title>
        <authorList>
            <person name="Kumbhare S.V."/>
            <person name="Shetty S.A."/>
            <person name="Sharma O."/>
            <person name="Dhotre D.P."/>
        </authorList>
    </citation>
    <scope>NUCLEOTIDE SEQUENCE [LARGE SCALE GENOMIC DNA]</scope>
    <source>
        <strain evidence="1 2">HM-7</strain>
    </source>
</reference>
<accession>V8G990</accession>
<dbReference type="AlphaFoldDB" id="V8G990"/>
<sequence>MELYNQDYEVAIEVLGQSKAPWVNAYWEEKDKSEPNKKLLDFYESKKLATDLLMDNLSPEDTDVIAQILDPNNKLFRGL</sequence>
<dbReference type="RefSeq" id="WP_023949698.1">
    <property type="nucleotide sequence ID" value="NZ_AYSV01000036.1"/>
</dbReference>
<organism evidence="1 2">
    <name type="scientific">Pelistega indica</name>
    <dbReference type="NCBI Taxonomy" id="1414851"/>
    <lineage>
        <taxon>Bacteria</taxon>
        <taxon>Pseudomonadati</taxon>
        <taxon>Pseudomonadota</taxon>
        <taxon>Betaproteobacteria</taxon>
        <taxon>Burkholderiales</taxon>
        <taxon>Alcaligenaceae</taxon>
        <taxon>Pelistega</taxon>
    </lineage>
</organism>
<protein>
    <submittedName>
        <fullName evidence="1">Uncharacterized protein</fullName>
    </submittedName>
</protein>
<evidence type="ECO:0000313" key="1">
    <source>
        <dbReference type="EMBL" id="ETD72681.1"/>
    </source>
</evidence>
<gene>
    <name evidence="1" type="ORF">V757_02780</name>
</gene>
<proteinExistence type="predicted"/>
<keyword evidence="2" id="KW-1185">Reference proteome</keyword>
<evidence type="ECO:0000313" key="2">
    <source>
        <dbReference type="Proteomes" id="UP000018766"/>
    </source>
</evidence>